<gene>
    <name evidence="1" type="ORF">ADA01nite_30220</name>
</gene>
<proteinExistence type="predicted"/>
<evidence type="ECO:0000313" key="2">
    <source>
        <dbReference type="Proteomes" id="UP000321157"/>
    </source>
</evidence>
<dbReference type="Proteomes" id="UP000321157">
    <property type="component" value="Unassembled WGS sequence"/>
</dbReference>
<comment type="caution">
    <text evidence="1">The sequence shown here is derived from an EMBL/GenBank/DDBJ whole genome shotgun (WGS) entry which is preliminary data.</text>
</comment>
<keyword evidence="2" id="KW-1185">Reference proteome</keyword>
<organism evidence="1 2">
    <name type="scientific">Aneurinibacillus danicus</name>
    <dbReference type="NCBI Taxonomy" id="267746"/>
    <lineage>
        <taxon>Bacteria</taxon>
        <taxon>Bacillati</taxon>
        <taxon>Bacillota</taxon>
        <taxon>Bacilli</taxon>
        <taxon>Bacillales</taxon>
        <taxon>Paenibacillaceae</taxon>
        <taxon>Aneurinibacillus group</taxon>
        <taxon>Aneurinibacillus</taxon>
    </lineage>
</organism>
<dbReference type="RefSeq" id="WP_146811090.1">
    <property type="nucleotide sequence ID" value="NZ_BJXX01000139.1"/>
</dbReference>
<dbReference type="AlphaFoldDB" id="A0A511VE68"/>
<dbReference type="EMBL" id="BJXX01000139">
    <property type="protein sequence ID" value="GEN35562.1"/>
    <property type="molecule type" value="Genomic_DNA"/>
</dbReference>
<dbReference type="OrthoDB" id="2680289at2"/>
<evidence type="ECO:0000313" key="1">
    <source>
        <dbReference type="EMBL" id="GEN35562.1"/>
    </source>
</evidence>
<name>A0A511VE68_9BACL</name>
<accession>A0A511VE68</accession>
<sequence>MSFANWDEIIDTCITYSAKNLHSFTSPSPIVKCTPSRIAKAVKRTKNIGFKRLDGPDLQDPWTNEPYDEMLAREYVYTTSKT</sequence>
<reference evidence="1 2" key="1">
    <citation type="submission" date="2019-07" db="EMBL/GenBank/DDBJ databases">
        <title>Whole genome shotgun sequence of Aneurinibacillus danicus NBRC 102444.</title>
        <authorList>
            <person name="Hosoyama A."/>
            <person name="Uohara A."/>
            <person name="Ohji S."/>
            <person name="Ichikawa N."/>
        </authorList>
    </citation>
    <scope>NUCLEOTIDE SEQUENCE [LARGE SCALE GENOMIC DNA]</scope>
    <source>
        <strain evidence="1 2">NBRC 102444</strain>
    </source>
</reference>
<protein>
    <submittedName>
        <fullName evidence="1">Uncharacterized protein</fullName>
    </submittedName>
</protein>